<dbReference type="eggNOG" id="KOG0254">
    <property type="taxonomic scope" value="Eukaryota"/>
</dbReference>
<dbReference type="CDD" id="cd17476">
    <property type="entry name" value="MFS_Amf1_MDR_like"/>
    <property type="match status" value="1"/>
</dbReference>
<dbReference type="SUPFAM" id="SSF103473">
    <property type="entry name" value="MFS general substrate transporter"/>
    <property type="match status" value="1"/>
</dbReference>
<reference evidence="8 9" key="1">
    <citation type="submission" date="2013-03" db="EMBL/GenBank/DDBJ databases">
        <title>The Genome Sequence of Capronia coronata CBS 617.96.</title>
        <authorList>
            <consortium name="The Broad Institute Genomics Platform"/>
            <person name="Cuomo C."/>
            <person name="de Hoog S."/>
            <person name="Gorbushina A."/>
            <person name="Walker B."/>
            <person name="Young S.K."/>
            <person name="Zeng Q."/>
            <person name="Gargeya S."/>
            <person name="Fitzgerald M."/>
            <person name="Haas B."/>
            <person name="Abouelleil A."/>
            <person name="Allen A.W."/>
            <person name="Alvarado L."/>
            <person name="Arachchi H.M."/>
            <person name="Berlin A.M."/>
            <person name="Chapman S.B."/>
            <person name="Gainer-Dewar J."/>
            <person name="Goldberg J."/>
            <person name="Griggs A."/>
            <person name="Gujja S."/>
            <person name="Hansen M."/>
            <person name="Howarth C."/>
            <person name="Imamovic A."/>
            <person name="Ireland A."/>
            <person name="Larimer J."/>
            <person name="McCowan C."/>
            <person name="Murphy C."/>
            <person name="Pearson M."/>
            <person name="Poon T.W."/>
            <person name="Priest M."/>
            <person name="Roberts A."/>
            <person name="Saif S."/>
            <person name="Shea T."/>
            <person name="Sisk P."/>
            <person name="Sykes S."/>
            <person name="Wortman J."/>
            <person name="Nusbaum C."/>
            <person name="Birren B."/>
        </authorList>
    </citation>
    <scope>NUCLEOTIDE SEQUENCE [LARGE SCALE GENOMIC DNA]</scope>
    <source>
        <strain evidence="8 9">CBS 617.96</strain>
    </source>
</reference>
<dbReference type="HOGENOM" id="CLU_000960_27_4_1"/>
<protein>
    <recommendedName>
        <fullName evidence="7">Major facilitator superfamily (MFS) profile domain-containing protein</fullName>
    </recommendedName>
</protein>
<keyword evidence="2 6" id="KW-0812">Transmembrane</keyword>
<feature type="transmembrane region" description="Helical" evidence="6">
    <location>
        <begin position="343"/>
        <end position="361"/>
    </location>
</feature>
<feature type="transmembrane region" description="Helical" evidence="6">
    <location>
        <begin position="185"/>
        <end position="205"/>
    </location>
</feature>
<dbReference type="Pfam" id="PF07690">
    <property type="entry name" value="MFS_1"/>
    <property type="match status" value="1"/>
</dbReference>
<dbReference type="OrthoDB" id="2428527at2759"/>
<dbReference type="GO" id="GO:0022857">
    <property type="term" value="F:transmembrane transporter activity"/>
    <property type="evidence" value="ECO:0007669"/>
    <property type="project" value="InterPro"/>
</dbReference>
<dbReference type="AlphaFoldDB" id="W9XZ70"/>
<comment type="caution">
    <text evidence="8">The sequence shown here is derived from an EMBL/GenBank/DDBJ whole genome shotgun (WGS) entry which is preliminary data.</text>
</comment>
<feature type="transmembrane region" description="Helical" evidence="6">
    <location>
        <begin position="420"/>
        <end position="438"/>
    </location>
</feature>
<dbReference type="GeneID" id="19160755"/>
<name>W9XZ70_9EURO</name>
<organism evidence="8 9">
    <name type="scientific">Capronia coronata CBS 617.96</name>
    <dbReference type="NCBI Taxonomy" id="1182541"/>
    <lineage>
        <taxon>Eukaryota</taxon>
        <taxon>Fungi</taxon>
        <taxon>Dikarya</taxon>
        <taxon>Ascomycota</taxon>
        <taxon>Pezizomycotina</taxon>
        <taxon>Eurotiomycetes</taxon>
        <taxon>Chaetothyriomycetidae</taxon>
        <taxon>Chaetothyriales</taxon>
        <taxon>Herpotrichiellaceae</taxon>
        <taxon>Capronia</taxon>
    </lineage>
</organism>
<dbReference type="InterPro" id="IPR036259">
    <property type="entry name" value="MFS_trans_sf"/>
</dbReference>
<evidence type="ECO:0000256" key="5">
    <source>
        <dbReference type="SAM" id="MobiDB-lite"/>
    </source>
</evidence>
<feature type="compositionally biased region" description="Low complexity" evidence="5">
    <location>
        <begin position="10"/>
        <end position="29"/>
    </location>
</feature>
<feature type="domain" description="Major facilitator superfamily (MFS) profile" evidence="7">
    <location>
        <begin position="118"/>
        <end position="577"/>
    </location>
</feature>
<dbReference type="Proteomes" id="UP000019484">
    <property type="component" value="Unassembled WGS sequence"/>
</dbReference>
<dbReference type="InterPro" id="IPR011701">
    <property type="entry name" value="MFS"/>
</dbReference>
<feature type="compositionally biased region" description="Polar residues" evidence="5">
    <location>
        <begin position="84"/>
        <end position="100"/>
    </location>
</feature>
<evidence type="ECO:0000256" key="3">
    <source>
        <dbReference type="ARBA" id="ARBA00022989"/>
    </source>
</evidence>
<dbReference type="PANTHER" id="PTHR42718">
    <property type="entry name" value="MAJOR FACILITATOR SUPERFAMILY MULTIDRUG TRANSPORTER MFSC"/>
    <property type="match status" value="1"/>
</dbReference>
<evidence type="ECO:0000313" key="9">
    <source>
        <dbReference type="Proteomes" id="UP000019484"/>
    </source>
</evidence>
<keyword evidence="3 6" id="KW-1133">Transmembrane helix</keyword>
<evidence type="ECO:0000256" key="1">
    <source>
        <dbReference type="ARBA" id="ARBA00004141"/>
    </source>
</evidence>
<evidence type="ECO:0000256" key="4">
    <source>
        <dbReference type="ARBA" id="ARBA00023136"/>
    </source>
</evidence>
<evidence type="ECO:0000256" key="6">
    <source>
        <dbReference type="SAM" id="Phobius"/>
    </source>
</evidence>
<keyword evidence="4 6" id="KW-0472">Membrane</keyword>
<comment type="subcellular location">
    <subcellularLocation>
        <location evidence="1">Membrane</location>
        <topology evidence="1">Multi-pass membrane protein</topology>
    </subcellularLocation>
</comment>
<sequence length="587" mass="63382">MPETQDHSQSRAAPDGSSASSPSTAVAADDQFHEKPLDSSGGSTDGPAHQPPPTSGIDRSDVLPVPINTISRDSRDLARHETATRSSMQRQTSLAQTVSRIPTATKPPEFSLLHEILFVSIICLGQLLTQAALAQSIAPLHIIGRTFHTTNPGQLSWLPAAFSLTVGTWILPAGRWGDLYGHKKLFVIGYFWFAIWSAVAGFSAFSHSLVFFAFCRAMQGIGPALLLPNGIAVLSRTYPPGPRKNMALSLFGATAPGGYLMGAVFSGIFAELVWWPWTYWVCGMVSALAGVMVIFVVPHMPVAGSKPGWKELDAMGTCLGVVGLILFNFAWNQGPAAGWDKVYVYVLLIVGVIFLVVFAWYEKYKAAFPLVPVSAFTTDTRLVFGCVACGWASFGIWVFYLWQFFEVLRGQSILTSASQIVPTAISGFIAAICTGYLIGKMQPGFIMLFSMLSFLTGTILLATMPVGQIYWAQTFVSTIVTCWGMDMSFPSAVIVLSNHMPPEHQGLAASLVNTVINYSISIGLGIAGTVEVHVNDGGKDLLKGYRGAWYLGIGLDSMGVLLAICLIFSWRASIKAKERADLEKVQA</sequence>
<feature type="transmembrane region" description="Helical" evidence="6">
    <location>
        <begin position="277"/>
        <end position="300"/>
    </location>
</feature>
<evidence type="ECO:0000313" key="8">
    <source>
        <dbReference type="EMBL" id="EXJ85518.1"/>
    </source>
</evidence>
<dbReference type="RefSeq" id="XP_007724956.1">
    <property type="nucleotide sequence ID" value="XM_007726766.1"/>
</dbReference>
<accession>W9XZ70</accession>
<evidence type="ECO:0000256" key="2">
    <source>
        <dbReference type="ARBA" id="ARBA00022692"/>
    </source>
</evidence>
<feature type="transmembrane region" description="Helical" evidence="6">
    <location>
        <begin position="445"/>
        <end position="464"/>
    </location>
</feature>
<dbReference type="GO" id="GO:0016020">
    <property type="term" value="C:membrane"/>
    <property type="evidence" value="ECO:0007669"/>
    <property type="project" value="UniProtKB-SubCell"/>
</dbReference>
<feature type="transmembrane region" description="Helical" evidence="6">
    <location>
        <begin position="507"/>
        <end position="528"/>
    </location>
</feature>
<dbReference type="InterPro" id="IPR020846">
    <property type="entry name" value="MFS_dom"/>
</dbReference>
<feature type="transmembrane region" description="Helical" evidence="6">
    <location>
        <begin position="155"/>
        <end position="173"/>
    </location>
</feature>
<feature type="transmembrane region" description="Helical" evidence="6">
    <location>
        <begin position="246"/>
        <end position="265"/>
    </location>
</feature>
<dbReference type="PROSITE" id="PS50850">
    <property type="entry name" value="MFS"/>
    <property type="match status" value="1"/>
</dbReference>
<feature type="region of interest" description="Disordered" evidence="5">
    <location>
        <begin position="1"/>
        <end position="100"/>
    </location>
</feature>
<feature type="transmembrane region" description="Helical" evidence="6">
    <location>
        <begin position="382"/>
        <end position="400"/>
    </location>
</feature>
<feature type="compositionally biased region" description="Basic and acidic residues" evidence="5">
    <location>
        <begin position="72"/>
        <end position="83"/>
    </location>
</feature>
<feature type="transmembrane region" description="Helical" evidence="6">
    <location>
        <begin position="548"/>
        <end position="570"/>
    </location>
</feature>
<feature type="transmembrane region" description="Helical" evidence="6">
    <location>
        <begin position="470"/>
        <end position="495"/>
    </location>
</feature>
<keyword evidence="9" id="KW-1185">Reference proteome</keyword>
<evidence type="ECO:0000259" key="7">
    <source>
        <dbReference type="PROSITE" id="PS50850"/>
    </source>
</evidence>
<dbReference type="PANTHER" id="PTHR42718:SF1">
    <property type="entry name" value="LOW AFFINITY AMMONIUM TRANSPORTER"/>
    <property type="match status" value="1"/>
</dbReference>
<proteinExistence type="predicted"/>
<dbReference type="EMBL" id="AMWN01000005">
    <property type="protein sequence ID" value="EXJ85518.1"/>
    <property type="molecule type" value="Genomic_DNA"/>
</dbReference>
<dbReference type="Gene3D" id="1.20.1250.20">
    <property type="entry name" value="MFS general substrate transporter like domains"/>
    <property type="match status" value="2"/>
</dbReference>
<feature type="transmembrane region" description="Helical" evidence="6">
    <location>
        <begin position="312"/>
        <end position="331"/>
    </location>
</feature>
<gene>
    <name evidence="8" type="ORF">A1O1_05882</name>
</gene>